<dbReference type="EMBL" id="JBAWSY010000001">
    <property type="protein sequence ID" value="MEI4768493.1"/>
    <property type="molecule type" value="Genomic_DNA"/>
</dbReference>
<keyword evidence="2" id="KW-0167">Capsid protein</keyword>
<proteinExistence type="predicted"/>
<keyword evidence="2" id="KW-0946">Virion</keyword>
<reference evidence="2 3" key="1">
    <citation type="submission" date="2024-01" db="EMBL/GenBank/DDBJ databases">
        <title>Seven novel Bacillus-like species.</title>
        <authorList>
            <person name="Liu G."/>
        </authorList>
    </citation>
    <scope>NUCLEOTIDE SEQUENCE [LARGE SCALE GENOMIC DNA]</scope>
    <source>
        <strain evidence="2 3">FJAT-51614</strain>
    </source>
</reference>
<accession>A0ABU8F0F9</accession>
<keyword evidence="3" id="KW-1185">Reference proteome</keyword>
<feature type="region of interest" description="Disordered" evidence="1">
    <location>
        <begin position="154"/>
        <end position="187"/>
    </location>
</feature>
<feature type="compositionally biased region" description="Low complexity" evidence="1">
    <location>
        <begin position="160"/>
        <end position="187"/>
    </location>
</feature>
<protein>
    <submittedName>
        <fullName evidence="2">Outer spore coat protein CotE</fullName>
    </submittedName>
</protein>
<sequence>MKHLRQIVTKAVVAKGKKRTESCEVLRPPNTPSSILGCWVINHSFQSKKHGKFVEVVGKFDINVWYAHHDHSKTSVFTETINYKDRVRLNYRDSDSTGEDVHVRVIQQPNCTEAIIIENGTQFQVMVEREHLAEVVGETKVCIQVHDQDFEEEWAYNDESSSSSSHSSSSSSSSSSHNHGHDQSSSL</sequence>
<evidence type="ECO:0000313" key="3">
    <source>
        <dbReference type="Proteomes" id="UP001364890"/>
    </source>
</evidence>
<name>A0ABU8F0F9_9BACI</name>
<dbReference type="RefSeq" id="WP_336496040.1">
    <property type="nucleotide sequence ID" value="NZ_JBAWSY010000001.1"/>
</dbReference>
<dbReference type="InterPro" id="IPR018901">
    <property type="entry name" value="Spore_coat_CotE"/>
</dbReference>
<comment type="caution">
    <text evidence="2">The sequence shown here is derived from an EMBL/GenBank/DDBJ whole genome shotgun (WGS) entry which is preliminary data.</text>
</comment>
<evidence type="ECO:0000313" key="2">
    <source>
        <dbReference type="EMBL" id="MEI4768493.1"/>
    </source>
</evidence>
<evidence type="ECO:0000256" key="1">
    <source>
        <dbReference type="SAM" id="MobiDB-lite"/>
    </source>
</evidence>
<gene>
    <name evidence="2" type="primary">cotE</name>
    <name evidence="2" type="ORF">WAX74_02335</name>
</gene>
<dbReference type="Proteomes" id="UP001364890">
    <property type="component" value="Unassembled WGS sequence"/>
</dbReference>
<dbReference type="Pfam" id="PF10628">
    <property type="entry name" value="CotE"/>
    <property type="match status" value="1"/>
</dbReference>
<organism evidence="2 3">
    <name type="scientific">Psychrobacillus mangrovi</name>
    <dbReference type="NCBI Taxonomy" id="3117745"/>
    <lineage>
        <taxon>Bacteria</taxon>
        <taxon>Bacillati</taxon>
        <taxon>Bacillota</taxon>
        <taxon>Bacilli</taxon>
        <taxon>Bacillales</taxon>
        <taxon>Bacillaceae</taxon>
        <taxon>Psychrobacillus</taxon>
    </lineage>
</organism>